<dbReference type="PANTHER" id="PTHR43525:SF2">
    <property type="entry name" value="CYSTATHIONINE BETA-LYASE-RELATED"/>
    <property type="match status" value="1"/>
</dbReference>
<keyword evidence="4 7" id="KW-0456">Lyase</keyword>
<feature type="domain" description="Aminotransferase class I/classII large" evidence="6">
    <location>
        <begin position="63"/>
        <end position="398"/>
    </location>
</feature>
<dbReference type="Proteomes" id="UP000268658">
    <property type="component" value="Chromosome"/>
</dbReference>
<dbReference type="SUPFAM" id="SSF53383">
    <property type="entry name" value="PLP-dependent transferases"/>
    <property type="match status" value="1"/>
</dbReference>
<dbReference type="Pfam" id="PF00155">
    <property type="entry name" value="Aminotran_1_2"/>
    <property type="match status" value="1"/>
</dbReference>
<evidence type="ECO:0000259" key="6">
    <source>
        <dbReference type="Pfam" id="PF00155"/>
    </source>
</evidence>
<keyword evidence="3" id="KW-0663">Pyridoxal phosphate</keyword>
<comment type="similarity">
    <text evidence="5">Belongs to the class-II pyridoxal-phosphate-dependent aminotransferase family. MalY/PatB cystathionine beta-lyase subfamily.</text>
</comment>
<gene>
    <name evidence="7" type="primary">patB_1</name>
    <name evidence="7" type="ORF">NCTC10951_00337</name>
</gene>
<dbReference type="EC" id="4.4.1.13" evidence="2"/>
<sequence length="420" mass="44918">MGFSGGAPRIPSMVVSDANGSGSLAQVFDSLTPQQMRERGSLKWTQYPGDVIGAWVAEMDLGTAPAVEAAIRRAMHDGLLGYMPPSVSEAAREETARYQREAFAWQVGTEQVSLLPDVLSSLSTVIASHTREGSPVIVPTPAYMPFLEIPARNGRECIEVPSLTHTAQKGARHWVLDLDGIESAMAAGAGLLVLCNPWNPVGRVLSAAELDTVATLSSTYGVPVFADEIHAPLVLDEGLAHIPYASRPDSDPDLTFTATAASKGWNIPGLKCAQLIASGRARTQWDADAGSSHLKAEASVVGALATIAALRNGQGWLSEVRAYIRANRDMVSDALNGIEGVEPTLPEATYLAWLDCRDLGLEQPARFFRKEAGVAMNEGVTFGAAWSGFCRLNLATGRRIEEETVRRISDAVRRLRPGAS</sequence>
<dbReference type="InterPro" id="IPR015421">
    <property type="entry name" value="PyrdxlP-dep_Trfase_major"/>
</dbReference>
<dbReference type="CDD" id="cd00609">
    <property type="entry name" value="AAT_like"/>
    <property type="match status" value="1"/>
</dbReference>
<protein>
    <recommendedName>
        <fullName evidence="2">cysteine-S-conjugate beta-lyase</fullName>
        <ecNumber evidence="2">4.4.1.13</ecNumber>
    </recommendedName>
</protein>
<dbReference type="Gene3D" id="3.90.1150.10">
    <property type="entry name" value="Aspartate Aminotransferase, domain 1"/>
    <property type="match status" value="1"/>
</dbReference>
<dbReference type="InterPro" id="IPR015422">
    <property type="entry name" value="PyrdxlP-dep_Trfase_small"/>
</dbReference>
<evidence type="ECO:0000256" key="5">
    <source>
        <dbReference type="ARBA" id="ARBA00037974"/>
    </source>
</evidence>
<dbReference type="KEGG" id="avc:NCTC10951_00337"/>
<comment type="cofactor">
    <cofactor evidence="1">
        <name>pyridoxal 5'-phosphate</name>
        <dbReference type="ChEBI" id="CHEBI:597326"/>
    </cofactor>
</comment>
<evidence type="ECO:0000256" key="1">
    <source>
        <dbReference type="ARBA" id="ARBA00001933"/>
    </source>
</evidence>
<evidence type="ECO:0000256" key="4">
    <source>
        <dbReference type="ARBA" id="ARBA00023239"/>
    </source>
</evidence>
<dbReference type="InterPro" id="IPR051798">
    <property type="entry name" value="Class-II_PLP-Dep_Aminotrans"/>
</dbReference>
<dbReference type="InterPro" id="IPR015424">
    <property type="entry name" value="PyrdxlP-dep_Trfase"/>
</dbReference>
<dbReference type="EMBL" id="LR134477">
    <property type="protein sequence ID" value="VEI14475.1"/>
    <property type="molecule type" value="Genomic_DNA"/>
</dbReference>
<reference evidence="7 8" key="1">
    <citation type="submission" date="2018-12" db="EMBL/GenBank/DDBJ databases">
        <authorList>
            <consortium name="Pathogen Informatics"/>
        </authorList>
    </citation>
    <scope>NUCLEOTIDE SEQUENCE [LARGE SCALE GENOMIC DNA]</scope>
    <source>
        <strain evidence="7 8">NCTC10951</strain>
    </source>
</reference>
<dbReference type="InterPro" id="IPR004839">
    <property type="entry name" value="Aminotransferase_I/II_large"/>
</dbReference>
<evidence type="ECO:0000256" key="2">
    <source>
        <dbReference type="ARBA" id="ARBA00012224"/>
    </source>
</evidence>
<dbReference type="AlphaFoldDB" id="A0A448PHR4"/>
<dbReference type="Gene3D" id="3.40.640.10">
    <property type="entry name" value="Type I PLP-dependent aspartate aminotransferase-like (Major domain)"/>
    <property type="match status" value="1"/>
</dbReference>
<name>A0A448PHR4_ACTVI</name>
<accession>A0A448PHR4</accession>
<dbReference type="GO" id="GO:0030170">
    <property type="term" value="F:pyridoxal phosphate binding"/>
    <property type="evidence" value="ECO:0007669"/>
    <property type="project" value="InterPro"/>
</dbReference>
<evidence type="ECO:0000256" key="3">
    <source>
        <dbReference type="ARBA" id="ARBA00022898"/>
    </source>
</evidence>
<proteinExistence type="inferred from homology"/>
<dbReference type="GO" id="GO:0047804">
    <property type="term" value="F:cysteine-S-conjugate beta-lyase activity"/>
    <property type="evidence" value="ECO:0007669"/>
    <property type="project" value="UniProtKB-EC"/>
</dbReference>
<evidence type="ECO:0000313" key="7">
    <source>
        <dbReference type="EMBL" id="VEI14475.1"/>
    </source>
</evidence>
<dbReference type="PANTHER" id="PTHR43525">
    <property type="entry name" value="PROTEIN MALY"/>
    <property type="match status" value="1"/>
</dbReference>
<evidence type="ECO:0000313" key="8">
    <source>
        <dbReference type="Proteomes" id="UP000268658"/>
    </source>
</evidence>
<organism evidence="7 8">
    <name type="scientific">Actinomyces viscosus</name>
    <dbReference type="NCBI Taxonomy" id="1656"/>
    <lineage>
        <taxon>Bacteria</taxon>
        <taxon>Bacillati</taxon>
        <taxon>Actinomycetota</taxon>
        <taxon>Actinomycetes</taxon>
        <taxon>Actinomycetales</taxon>
        <taxon>Actinomycetaceae</taxon>
        <taxon>Actinomyces</taxon>
    </lineage>
</organism>